<dbReference type="RefSeq" id="XP_029321483.1">
    <property type="nucleotide sequence ID" value="XM_029465624.1"/>
</dbReference>
<dbReference type="Proteomes" id="UP000249293">
    <property type="component" value="Chromosome 2"/>
</dbReference>
<sequence>MNLPLANEIRKLTACMFFFDTPSVYKMNKLNYFPLCSYGNIQWLAEFTMGREQTSKSKIQPKAFTSKQKEKIIKRFNSEMQQREDEFKANVDKEISLLRLKFKNRLNKILRKFWDVKIEDILNVERELHDEAPLTLLNVIKQLEASKTDHST</sequence>
<keyword evidence="2" id="KW-1185">Reference proteome</keyword>
<dbReference type="VEuPathDB" id="FungiDB:C5L36_0B12350"/>
<dbReference type="EMBL" id="CP028774">
    <property type="protein sequence ID" value="AWU76006.1"/>
    <property type="molecule type" value="Genomic_DNA"/>
</dbReference>
<evidence type="ECO:0000313" key="1">
    <source>
        <dbReference type="EMBL" id="AWU76006.1"/>
    </source>
</evidence>
<dbReference type="KEGG" id="pkz:C5L36_0B12350"/>
<name>A0A2U9R4E6_PICKU</name>
<proteinExistence type="predicted"/>
<dbReference type="GeneID" id="40383771"/>
<accession>A0A2U9R4E6</accession>
<evidence type="ECO:0000313" key="2">
    <source>
        <dbReference type="Proteomes" id="UP000249293"/>
    </source>
</evidence>
<dbReference type="AlphaFoldDB" id="A0A2U9R4E6"/>
<gene>
    <name evidence="1" type="ORF">C5L36_0B12350</name>
</gene>
<protein>
    <submittedName>
        <fullName evidence="1">Uncharacterized protein</fullName>
    </submittedName>
</protein>
<dbReference type="OrthoDB" id="4010849at2759"/>
<reference evidence="1 2" key="1">
    <citation type="submission" date="2018-06" db="EMBL/GenBank/DDBJ databases">
        <title>Population genomics shows no distinction between pathogenic Candida krusei and environmental Pichia kudriavzevii: One species, four names.</title>
        <authorList>
            <person name="Douglass A.P."/>
            <person name="Offei B."/>
            <person name="Braun-Galleani S."/>
            <person name="Coughlan A.Y."/>
            <person name="Martos A."/>
            <person name="Ortiz-Merino R.A."/>
            <person name="Byrne K.P."/>
            <person name="Wolfe K.H."/>
        </authorList>
    </citation>
    <scope>NUCLEOTIDE SEQUENCE [LARGE SCALE GENOMIC DNA]</scope>
    <source>
        <strain evidence="1 2">CBS573</strain>
    </source>
</reference>
<organism evidence="1 2">
    <name type="scientific">Pichia kudriavzevii</name>
    <name type="common">Yeast</name>
    <name type="synonym">Issatchenkia orientalis</name>
    <dbReference type="NCBI Taxonomy" id="4909"/>
    <lineage>
        <taxon>Eukaryota</taxon>
        <taxon>Fungi</taxon>
        <taxon>Dikarya</taxon>
        <taxon>Ascomycota</taxon>
        <taxon>Saccharomycotina</taxon>
        <taxon>Pichiomycetes</taxon>
        <taxon>Pichiales</taxon>
        <taxon>Pichiaceae</taxon>
        <taxon>Pichia</taxon>
    </lineage>
</organism>